<name>A0ABC9B3S8_9POAL</name>
<dbReference type="Proteomes" id="UP001497457">
    <property type="component" value="Chromosome 24b"/>
</dbReference>
<protein>
    <submittedName>
        <fullName evidence="1">Uncharacterized protein</fullName>
    </submittedName>
</protein>
<dbReference type="PANTHER" id="PTHR34223:SF107">
    <property type="entry name" value="F-BOX DOMAIN-CONTAINING PROTEIN"/>
    <property type="match status" value="1"/>
</dbReference>
<keyword evidence="2" id="KW-1185">Reference proteome</keyword>
<gene>
    <name evidence="1" type="ORF">URODEC1_LOCUS61652</name>
</gene>
<organism evidence="1 2">
    <name type="scientific">Urochloa decumbens</name>
    <dbReference type="NCBI Taxonomy" id="240449"/>
    <lineage>
        <taxon>Eukaryota</taxon>
        <taxon>Viridiplantae</taxon>
        <taxon>Streptophyta</taxon>
        <taxon>Embryophyta</taxon>
        <taxon>Tracheophyta</taxon>
        <taxon>Spermatophyta</taxon>
        <taxon>Magnoliopsida</taxon>
        <taxon>Liliopsida</taxon>
        <taxon>Poales</taxon>
        <taxon>Poaceae</taxon>
        <taxon>PACMAD clade</taxon>
        <taxon>Panicoideae</taxon>
        <taxon>Panicodae</taxon>
        <taxon>Paniceae</taxon>
        <taxon>Melinidinae</taxon>
        <taxon>Urochloa</taxon>
    </lineage>
</organism>
<evidence type="ECO:0000313" key="1">
    <source>
        <dbReference type="EMBL" id="CAL4993761.1"/>
    </source>
</evidence>
<reference evidence="2" key="1">
    <citation type="submission" date="2024-06" db="EMBL/GenBank/DDBJ databases">
        <authorList>
            <person name="Ryan C."/>
        </authorList>
    </citation>
    <scope>NUCLEOTIDE SEQUENCE [LARGE SCALE GENOMIC DNA]</scope>
</reference>
<dbReference type="PANTHER" id="PTHR34223">
    <property type="entry name" value="OS11G0201299 PROTEIN"/>
    <property type="match status" value="1"/>
</dbReference>
<reference evidence="1 2" key="2">
    <citation type="submission" date="2024-10" db="EMBL/GenBank/DDBJ databases">
        <authorList>
            <person name="Ryan C."/>
        </authorList>
    </citation>
    <scope>NUCLEOTIDE SEQUENCE [LARGE SCALE GENOMIC DNA]</scope>
</reference>
<dbReference type="EMBL" id="OZ075134">
    <property type="protein sequence ID" value="CAL4993761.1"/>
    <property type="molecule type" value="Genomic_DNA"/>
</dbReference>
<sequence length="320" mass="36538">MSVEELRSLVNHLFVLRRGSPMDTCELTFGVFTGRDDVPHVNLWFREAVMCKAQVLRLCVHGDFSFDTWLELDNLPLVSQHLTRLELVGARVHSSFLDFSSCPALEYLEMECCELSSVKKIVSESLKHLSIDDSVCCSDSRIRIYTPKLVSLRLEYLRERTPLLERMPSLVEAFVKIDGECTDCCKGANYETCDCKTCDSSDSMADGGSNCVLLKGVSEAKNLALISKSKMFIFRRDLRWCPMFQKLKTLLLNEYWCVPDDFRALTCILEHSPVLEKLTLQLPQRFTFYKCSTAILLPCRISKSSIHPSEMFLFCAETET</sequence>
<proteinExistence type="predicted"/>
<accession>A0ABC9B3S8</accession>
<dbReference type="InterPro" id="IPR053197">
    <property type="entry name" value="F-box_SCFL_complex_component"/>
</dbReference>
<evidence type="ECO:0000313" key="2">
    <source>
        <dbReference type="Proteomes" id="UP001497457"/>
    </source>
</evidence>
<dbReference type="SUPFAM" id="SSF52047">
    <property type="entry name" value="RNI-like"/>
    <property type="match status" value="1"/>
</dbReference>
<dbReference type="AlphaFoldDB" id="A0ABC9B3S8"/>